<evidence type="ECO:0000313" key="2">
    <source>
        <dbReference type="EMBL" id="MBP1905467.1"/>
    </source>
</evidence>
<dbReference type="RefSeq" id="WP_210089081.1">
    <property type="nucleotide sequence ID" value="NZ_JAGGKG010000008.1"/>
</dbReference>
<comment type="caution">
    <text evidence="2">The sequence shown here is derived from an EMBL/GenBank/DDBJ whole genome shotgun (WGS) entry which is preliminary data.</text>
</comment>
<reference evidence="2 3" key="1">
    <citation type="submission" date="2021-03" db="EMBL/GenBank/DDBJ databases">
        <title>Genomic Encyclopedia of Type Strains, Phase IV (KMG-IV): sequencing the most valuable type-strain genomes for metagenomic binning, comparative biology and taxonomic classification.</title>
        <authorList>
            <person name="Goeker M."/>
        </authorList>
    </citation>
    <scope>NUCLEOTIDE SEQUENCE [LARGE SCALE GENOMIC DNA]</scope>
    <source>
        <strain evidence="2 3">DSM 14349</strain>
    </source>
</reference>
<evidence type="ECO:0000256" key="1">
    <source>
        <dbReference type="SAM" id="SignalP"/>
    </source>
</evidence>
<keyword evidence="3" id="KW-1185">Reference proteome</keyword>
<sequence>MNKWIKTCLSILMIVVMTPFLLSNTKASDYKDVTPTVKQITEVTKTVYINQISTDASGTTLTIEPIEWYQGEEARKAFATHEPDAGLDGPPDGYYIVNNHKPLETYTVSPDATVMMQIYDRTGQLEDMDIQANEQITLAKFNKIFADNENLDLSNFPYHIKIQDGVITSIVQQYVP</sequence>
<gene>
    <name evidence="2" type="ORF">J2Z32_002097</name>
</gene>
<evidence type="ECO:0000313" key="3">
    <source>
        <dbReference type="Proteomes" id="UP001519272"/>
    </source>
</evidence>
<keyword evidence="1" id="KW-0732">Signal</keyword>
<dbReference type="Proteomes" id="UP001519272">
    <property type="component" value="Unassembled WGS sequence"/>
</dbReference>
<accession>A0ABS4FSA6</accession>
<dbReference type="EMBL" id="JAGGKG010000008">
    <property type="protein sequence ID" value="MBP1905467.1"/>
    <property type="molecule type" value="Genomic_DNA"/>
</dbReference>
<name>A0ABS4FSA6_9BACL</name>
<evidence type="ECO:0008006" key="4">
    <source>
        <dbReference type="Google" id="ProtNLM"/>
    </source>
</evidence>
<organism evidence="2 3">
    <name type="scientific">Paenibacillus turicensis</name>
    <dbReference type="NCBI Taxonomy" id="160487"/>
    <lineage>
        <taxon>Bacteria</taxon>
        <taxon>Bacillati</taxon>
        <taxon>Bacillota</taxon>
        <taxon>Bacilli</taxon>
        <taxon>Bacillales</taxon>
        <taxon>Paenibacillaceae</taxon>
        <taxon>Paenibacillus</taxon>
    </lineage>
</organism>
<proteinExistence type="predicted"/>
<protein>
    <recommendedName>
        <fullName evidence="4">DUF4825 domain-containing protein</fullName>
    </recommendedName>
</protein>
<feature type="chain" id="PRO_5046976329" description="DUF4825 domain-containing protein" evidence="1">
    <location>
        <begin position="28"/>
        <end position="176"/>
    </location>
</feature>
<feature type="signal peptide" evidence="1">
    <location>
        <begin position="1"/>
        <end position="27"/>
    </location>
</feature>